<evidence type="ECO:0000256" key="2">
    <source>
        <dbReference type="SAM" id="MobiDB-lite"/>
    </source>
</evidence>
<dbReference type="Pfam" id="PF18819">
    <property type="entry name" value="MuF_C"/>
    <property type="match status" value="1"/>
</dbReference>
<reference evidence="4" key="1">
    <citation type="journal article" date="2021" name="Proc. Natl. Acad. Sci. U.S.A.">
        <title>A Catalog of Tens of Thousands of Viruses from Human Metagenomes Reveals Hidden Associations with Chronic Diseases.</title>
        <authorList>
            <person name="Tisza M.J."/>
            <person name="Buck C.B."/>
        </authorList>
    </citation>
    <scope>NUCLEOTIDE SEQUENCE</scope>
    <source>
        <strain evidence="4">CthRr4</strain>
    </source>
</reference>
<sequence>MPITRFKDEKEKEEYLKQLKQQQQANLQEANRRNQEATSKFNEIASNSNNNNSTDSNSLWNQIKTTASNNFNNSNNLTFGFDDTIQGNKQASNFLKGLAKDSGYGRNNGFKTSNTANDYMKQALELNKRSQDLQAQEEAKEKDKDSSVLSKVGDFFKNLLSGATQGSANLAQGYADTMAMLEKNLSKDKTSRLDEQIKASPYVNDELNYENKVNANRENTVDKLIGNVGNTIGNMIPSIVVGQATGSAFSDVGGKIGSAISKNASNMAMATQVLGNETANTQLDGQDFNKSYVTGLAKSAVSFATEKLTGGDILSKGTSLDDMAKKYVVNKFKSDWGKRLATAGLNIAGEVTEENLENQLNYVVDKVINNKDMPDLKNWWNDASETTKTTFFTTALMQLVGLGGSSYKDYVDTDNMNKNDTKNYQKAFDEVKKVVNNTNNTNDANSNNVNYLNSNVNTQTNTQQDIANRLNEIVKNDKYISQEDKQAMIEATNNLASNNQLDNNNTLDAINQIRQISQLSQEHNDQLDTGKKYLSGRKEIYNKYRNVTDYDNSIVQQAKDVIPSNKQGKRTKEQWLDVAKYIGTNIADKSNSEIQKIAYKSWQEETPNNSATLNKQGQKYVKFMSDDWIDTIYDAVEKQRQKSGYVANNDTVNALDNLYNEYTNNQTVQNNNIQNNIDTSKMNLVDSAKAYNLNGNDETIQSINQKLNDRGIASRFDGNLFKNDDGTPNKNINALWGTNTDENGNTRREIVFNPYVDGDINEQKTMQQVTIHEMLHDMAGDKQVRSDLFNLILDKNKKRDGYGDARSNLEEMYSQVYDKNSKDFKDLVDEEEVADTLAQKLGDQDFINSLNEEKPNVFKRIYDWVVDKLNQFTGSKNEKIYWEDVKNKFESAYKREANNEILSKNILRYSLDDKQRNKISKISKNAIDEKGNLKAFKQQLQEYKDKKLPTGVELIVAKDNDGLRYAQVSDKPIVMNQSNINKILINKHSNIDSTILENIDEELQNSVFAMDSRSRKNSKVIVLDKVDNNGNPIIATIYENKKSANIEVNELTSVYEKNKFQNLINSTAKEGYNCYTNKKTNDWLLRNRLQLPTRFAETLVSTNSIPTSNNNVNTTNNNSMQESENNSGSFNLSKTKQKQLELIKKSNPMLDDYHTGVRTVDDIKTFKEAYDIAKKEASDGGWDEYASYPDITNEMIEDSLKTGKITVYSSNDIKNGAFVTPSYEQALEYAGNDSSKVKSKKVNVDEVAWINLDEGQYAKVDNSNIKPSIEQSGAWQSFLENQIGQTGKGKTVQELRLPIKENLEIVQNSNKSLQNKRKLNPVEISKLKPEDALTTPNLKSKKYEKGNKQSSFLSNIVTDSEFLNKDLRQEIGNEESVKYYKGITNKETLEKSYKELQDGGSKEVLNWFSKDDKNITADDVTKGWILLKQYQDAGDYASAVEVAKKMRNMGTKAGQTVQAFNILSRLTPEGMTLYAQKELSEAYDQMVKGKSKKWIEENESKFDLSPNETAFIKDTMEQVSKMEDGYDKKVKLAEIQKLITDKIPPAKGQGIKAWMRISMLFNPKTQVRNVAGNAVILPVNMFSDSVSAGVDRLISKRTGVRTTGNINIKNYVKGFGKGLSESYNDFKKGINTRNIEENKFEVGEGKSFKDKGIGKALNRVDGILSFMLDAGDRGFYEATFNNSINNQKVLNGTNDVTQDMIDIATTEALQRTWQDSNTYTNSVLGIRNLLNKVNANGYGLGDVLIPFAKTPANLTKAIIDYSPIGLTKTLTLDAKKFKNAIDTDQYVPQMQHKFVQDIGKGFAGTFLYVAGYALAKAGILSGEADDDKDVKNFMKNSLGISSYSIKIGNKSFTYDWAQPVATPFAIMSNFVKYDKENPDASILEKGIKALNIGTEQLLEQSFMESLNTVLNGNGEILENLAQSVFELPARAIPTFSKQIADMVDSTQRTTFEYDKPIQSAINSVIAKIPIASKSLAPSIDTLGNEIQKYGGENNFFNVFINPANTNKGKITKAGTEIYDLYMKTGDSKVFPVTAPYYINNNGDKIVMDSKQRAEYQKTTGDYTEKAIDELIKNKDYKKLSDDKKVELISNIINDSNNMAKHKVLNIESKDAEKTRKLIEKVGTKAYYDYSFKTQNIEGENANKQKMNILEESDYSNSIKSELYSNTIGQNDDNYNTIYKNAGININEYLKYKQQDFTSDKKDDGTLQGKSTKNKKNKVFNYVNNMKLSYENRLILLGTQYKLNTQERKDLFNYINTIKINKDDKLKFLNKCQGFTVYKDGTVEY</sequence>
<feature type="region of interest" description="Disordered" evidence="2">
    <location>
        <begin position="1104"/>
        <end position="1131"/>
    </location>
</feature>
<name>A0A8S5NVW3_9CAUD</name>
<evidence type="ECO:0000313" key="4">
    <source>
        <dbReference type="EMBL" id="DAD98147.1"/>
    </source>
</evidence>
<evidence type="ECO:0000259" key="3">
    <source>
        <dbReference type="Pfam" id="PF18819"/>
    </source>
</evidence>
<feature type="coiled-coil region" evidence="1">
    <location>
        <begin position="116"/>
        <end position="143"/>
    </location>
</feature>
<feature type="coiled-coil region" evidence="1">
    <location>
        <begin position="12"/>
        <end position="47"/>
    </location>
</feature>
<feature type="domain" description="Phage MuF C-terminal" evidence="3">
    <location>
        <begin position="987"/>
        <end position="1079"/>
    </location>
</feature>
<protein>
    <recommendedName>
        <fullName evidence="3">Phage MuF C-terminal domain-containing protein</fullName>
    </recommendedName>
</protein>
<organism evidence="4">
    <name type="scientific">Myoviridae sp. cthRr4</name>
    <dbReference type="NCBI Taxonomy" id="2825152"/>
    <lineage>
        <taxon>Viruses</taxon>
        <taxon>Duplodnaviria</taxon>
        <taxon>Heunggongvirae</taxon>
        <taxon>Uroviricota</taxon>
        <taxon>Caudoviricetes</taxon>
    </lineage>
</organism>
<feature type="compositionally biased region" description="Low complexity" evidence="2">
    <location>
        <begin position="1104"/>
        <end position="1129"/>
    </location>
</feature>
<evidence type="ECO:0000256" key="1">
    <source>
        <dbReference type="SAM" id="Coils"/>
    </source>
</evidence>
<dbReference type="EMBL" id="BK015254">
    <property type="protein sequence ID" value="DAD98147.1"/>
    <property type="molecule type" value="Genomic_DNA"/>
</dbReference>
<accession>A0A8S5NVW3</accession>
<dbReference type="InterPro" id="IPR041131">
    <property type="entry name" value="MuF_C"/>
</dbReference>
<proteinExistence type="predicted"/>
<keyword evidence="1" id="KW-0175">Coiled coil</keyword>